<dbReference type="Proteomes" id="UP000305881">
    <property type="component" value="Chromosome"/>
</dbReference>
<sequence length="82" mass="9294">MAIDYRNECAVFSDVVGVEEADGLLEWLEINPGKPVVLEKCQHLHTAILQVLMMFKPPVSVFPANEELCNWLTELWPQNPGE</sequence>
<dbReference type="OrthoDB" id="7585928at2"/>
<dbReference type="EMBL" id="CP035467">
    <property type="protein sequence ID" value="QCW82640.1"/>
    <property type="molecule type" value="Genomic_DNA"/>
</dbReference>
<name>A0A4P9UQ17_METBY</name>
<proteinExistence type="predicted"/>
<accession>A0A4P9UQ17</accession>
<dbReference type="AlphaFoldDB" id="A0A4P9UQ17"/>
<reference evidence="2" key="1">
    <citation type="journal article" date="2019" name="J. Bacteriol.">
        <title>A Mutagenic Screen Identifies a TonB-Dependent Receptor Required for the Lanthanide Metal Switch in the Type I Methanotroph 'Methylotuvimicrobium buryatense' 5GB1C.</title>
        <authorList>
            <person name="Groom J.D."/>
            <person name="Ford S.M."/>
            <person name="Pesesky M.W."/>
            <person name="Lidstrom M.E."/>
        </authorList>
    </citation>
    <scope>NUCLEOTIDE SEQUENCE [LARGE SCALE GENOMIC DNA]</scope>
    <source>
        <strain evidence="2">5GB1C</strain>
    </source>
</reference>
<keyword evidence="2" id="KW-1185">Reference proteome</keyword>
<dbReference type="RefSeq" id="WP_017839525.1">
    <property type="nucleotide sequence ID" value="NZ_CP035467.1"/>
</dbReference>
<dbReference type="STRING" id="675511.GCA_000341735_00912"/>
<dbReference type="KEGG" id="mbur:EQU24_10630"/>
<evidence type="ECO:0000313" key="2">
    <source>
        <dbReference type="Proteomes" id="UP000305881"/>
    </source>
</evidence>
<gene>
    <name evidence="1" type="ORF">EQU24_10630</name>
</gene>
<organism evidence="1 2">
    <name type="scientific">Methylotuvimicrobium buryatense</name>
    <name type="common">Methylomicrobium buryatense</name>
    <dbReference type="NCBI Taxonomy" id="95641"/>
    <lineage>
        <taxon>Bacteria</taxon>
        <taxon>Pseudomonadati</taxon>
        <taxon>Pseudomonadota</taxon>
        <taxon>Gammaproteobacteria</taxon>
        <taxon>Methylococcales</taxon>
        <taxon>Methylococcaceae</taxon>
        <taxon>Methylotuvimicrobium</taxon>
    </lineage>
</organism>
<evidence type="ECO:0000313" key="1">
    <source>
        <dbReference type="EMBL" id="QCW82640.1"/>
    </source>
</evidence>
<protein>
    <submittedName>
        <fullName evidence="1">Uncharacterized protein</fullName>
    </submittedName>
</protein>